<proteinExistence type="predicted"/>
<reference evidence="1" key="1">
    <citation type="submission" date="2015-07" db="EMBL/GenBank/DDBJ databases">
        <title>Adaptation to a free-living lifestyle via gene acquisitions in the diplomonad Trepomonas sp. PC1.</title>
        <authorList>
            <person name="Xu F."/>
            <person name="Jerlstrom-Hultqvist J."/>
            <person name="Kolisko M."/>
            <person name="Simpson A.G.B."/>
            <person name="Roger A.J."/>
            <person name="Svard S.G."/>
            <person name="Andersson J.O."/>
        </authorList>
    </citation>
    <scope>NUCLEOTIDE SEQUENCE</scope>
    <source>
        <strain evidence="1">PC1</strain>
    </source>
</reference>
<gene>
    <name evidence="1" type="ORF">TPC1_30353</name>
</gene>
<evidence type="ECO:0000313" key="1">
    <source>
        <dbReference type="EMBL" id="JAP90152.1"/>
    </source>
</evidence>
<accession>A0A146JZN2</accession>
<dbReference type="EMBL" id="GDID01006454">
    <property type="protein sequence ID" value="JAP90152.1"/>
    <property type="molecule type" value="Transcribed_RNA"/>
</dbReference>
<sequence length="672" mass="77424">LITKLPELIYNYHQQCSTNCQDLYIDDDLFCRSCDIGYIAVQNKTCSLKSCDLYRNITFNNHICVQNCNSNEVRDGHECREYCTMEKFFQSQLCVNQCEFYIQTMVQNICVSQEVCVYYIQRPNGIQCVESCDNLYVEPLTMYCSNLLKILVNISNQLFTSNCQDYMMYDTISTQFSCKHQIENCAENKFGSIFCSQLPCQDANLIFSDSLLSSLVFDDNKTCKQSCSIAFQNKTCTTCTDIIHYVNDSTCQLKPCTYKMEAFKKICVDSCENFQVKLQNVIQCVDSCPFVKNQICVSDCTYYYQRATYKECHDHCDIIIATTGECVFETKFEYMGQKYSTICSQFTTIISQKQFRCDSTCEQIIHDLVCSNESCALMGQLFTDIRMYYSNNQNNICQLCNVYIDSFSMQCVDGCIYNYFYLNRLCTNCSDFQQFRSLSGLCLSYYDKSVCPYFSANYKHYTCVESRQKFIVNRQCFDECPDYLPFKKGQNCVSNCSFFSRNFNCVDECSGYIISNGYLQQKECIDSCSFISGKFCSPICSDIYQVGCIDFNIVLQKCIALIEKNSCVEACSQSAQQVCIDKNNCKVDQIYYQEKCEPFKNQIYQAKPNGQKSLMQQCDGILIQQKCYAFQCSELNVWVSNGCYSNSVCRGEVVNGICVASIEENIQEWGMI</sequence>
<feature type="non-terminal residue" evidence="1">
    <location>
        <position position="1"/>
    </location>
</feature>
<organism evidence="1">
    <name type="scientific">Trepomonas sp. PC1</name>
    <dbReference type="NCBI Taxonomy" id="1076344"/>
    <lineage>
        <taxon>Eukaryota</taxon>
        <taxon>Metamonada</taxon>
        <taxon>Diplomonadida</taxon>
        <taxon>Hexamitidae</taxon>
        <taxon>Hexamitinae</taxon>
        <taxon>Trepomonas</taxon>
    </lineage>
</organism>
<protein>
    <submittedName>
        <fullName evidence="1">Uncharacterized protein</fullName>
    </submittedName>
</protein>
<name>A0A146JZN2_9EUKA</name>
<dbReference type="AlphaFoldDB" id="A0A146JZN2"/>